<keyword evidence="6 9" id="KW-0862">Zinc</keyword>
<dbReference type="AlphaFoldDB" id="A0A1Y1WJX5"/>
<keyword evidence="4 9" id="KW-0479">Metal-binding</keyword>
<dbReference type="EC" id="3.1.3.1" evidence="2 11"/>
<name>A0A1Y1WJX5_9FUNG</name>
<keyword evidence="7 9" id="KW-0460">Magnesium</keyword>
<feature type="binding site" evidence="9">
    <location>
        <position position="290"/>
    </location>
    <ligand>
        <name>Zn(2+)</name>
        <dbReference type="ChEBI" id="CHEBI:29105"/>
        <label>2</label>
    </ligand>
</feature>
<dbReference type="RefSeq" id="XP_040746994.1">
    <property type="nucleotide sequence ID" value="XM_040889961.1"/>
</dbReference>
<feature type="binding site" evidence="9">
    <location>
        <position position="103"/>
    </location>
    <ligand>
        <name>Mg(2+)</name>
        <dbReference type="ChEBI" id="CHEBI:18420"/>
    </ligand>
</feature>
<keyword evidence="13" id="KW-1185">Reference proteome</keyword>
<feature type="binding site" evidence="9">
    <location>
        <position position="4"/>
    </location>
    <ligand>
        <name>Mg(2+)</name>
        <dbReference type="ChEBI" id="CHEBI:18420"/>
    </ligand>
</feature>
<dbReference type="GO" id="GO:0046872">
    <property type="term" value="F:metal ion binding"/>
    <property type="evidence" value="ECO:0007669"/>
    <property type="project" value="UniProtKB-KW"/>
</dbReference>
<dbReference type="STRING" id="61395.A0A1Y1WJX5"/>
<evidence type="ECO:0000256" key="5">
    <source>
        <dbReference type="ARBA" id="ARBA00022801"/>
    </source>
</evidence>
<proteinExistence type="inferred from homology"/>
<dbReference type="InterPro" id="IPR001952">
    <property type="entry name" value="Alkaline_phosphatase"/>
</dbReference>
<dbReference type="GeneID" id="63806609"/>
<dbReference type="InterPro" id="IPR017850">
    <property type="entry name" value="Alkaline_phosphatase_core_sf"/>
</dbReference>
<comment type="cofactor">
    <cofactor evidence="9">
        <name>Mg(2+)</name>
        <dbReference type="ChEBI" id="CHEBI:18420"/>
    </cofactor>
    <text evidence="9">Binds 1 Mg(2+) ion.</text>
</comment>
<dbReference type="SUPFAM" id="SSF53649">
    <property type="entry name" value="Alkaline phosphatase-like"/>
    <property type="match status" value="1"/>
</dbReference>
<dbReference type="OrthoDB" id="7392499at2759"/>
<feature type="binding site" evidence="9">
    <location>
        <position position="251"/>
    </location>
    <ligand>
        <name>Zn(2+)</name>
        <dbReference type="ChEBI" id="CHEBI:29105"/>
        <label>2</label>
    </ligand>
</feature>
<dbReference type="GO" id="GO:0004035">
    <property type="term" value="F:alkaline phosphatase activity"/>
    <property type="evidence" value="ECO:0007669"/>
    <property type="project" value="UniProtKB-EC"/>
</dbReference>
<organism evidence="12 13">
    <name type="scientific">Linderina pennispora</name>
    <dbReference type="NCBI Taxonomy" id="61395"/>
    <lineage>
        <taxon>Eukaryota</taxon>
        <taxon>Fungi</taxon>
        <taxon>Fungi incertae sedis</taxon>
        <taxon>Zoopagomycota</taxon>
        <taxon>Kickxellomycotina</taxon>
        <taxon>Kickxellomycetes</taxon>
        <taxon>Kickxellales</taxon>
        <taxon>Kickxellaceae</taxon>
        <taxon>Linderina</taxon>
    </lineage>
</organism>
<evidence type="ECO:0000256" key="2">
    <source>
        <dbReference type="ARBA" id="ARBA00012647"/>
    </source>
</evidence>
<evidence type="ECO:0000256" key="3">
    <source>
        <dbReference type="ARBA" id="ARBA00022553"/>
    </source>
</evidence>
<accession>A0A1Y1WJX5</accession>
<comment type="similarity">
    <text evidence="1 10">Belongs to the alkaline phosphatase family.</text>
</comment>
<reference evidence="12 13" key="1">
    <citation type="submission" date="2016-07" db="EMBL/GenBank/DDBJ databases">
        <title>Pervasive Adenine N6-methylation of Active Genes in Fungi.</title>
        <authorList>
            <consortium name="DOE Joint Genome Institute"/>
            <person name="Mondo S.J."/>
            <person name="Dannebaum R.O."/>
            <person name="Kuo R.C."/>
            <person name="Labutti K."/>
            <person name="Haridas S."/>
            <person name="Kuo A."/>
            <person name="Salamov A."/>
            <person name="Ahrendt S.R."/>
            <person name="Lipzen A."/>
            <person name="Sullivan W."/>
            <person name="Andreopoulos W.B."/>
            <person name="Clum A."/>
            <person name="Lindquist E."/>
            <person name="Daum C."/>
            <person name="Ramamoorthy G.K."/>
            <person name="Gryganskyi A."/>
            <person name="Culley D."/>
            <person name="Magnuson J.K."/>
            <person name="James T.Y."/>
            <person name="O'Malley M.A."/>
            <person name="Stajich J.E."/>
            <person name="Spatafora J.W."/>
            <person name="Visel A."/>
            <person name="Grigoriev I.V."/>
        </authorList>
    </citation>
    <scope>NUCLEOTIDE SEQUENCE [LARGE SCALE GENOMIC DNA]</scope>
    <source>
        <strain evidence="12 13">ATCC 12442</strain>
    </source>
</reference>
<evidence type="ECO:0000256" key="11">
    <source>
        <dbReference type="RuleBase" id="RU003947"/>
    </source>
</evidence>
<dbReference type="PANTHER" id="PTHR11596:SF5">
    <property type="entry name" value="ALKALINE PHOSPHATASE"/>
    <property type="match status" value="1"/>
</dbReference>
<dbReference type="InterPro" id="IPR018299">
    <property type="entry name" value="Alkaline_phosphatase_AS"/>
</dbReference>
<evidence type="ECO:0000256" key="1">
    <source>
        <dbReference type="ARBA" id="ARBA00005984"/>
    </source>
</evidence>
<dbReference type="SMART" id="SM00098">
    <property type="entry name" value="alkPPc"/>
    <property type="match status" value="1"/>
</dbReference>
<feature type="binding site" evidence="9">
    <location>
        <position position="4"/>
    </location>
    <ligand>
        <name>Zn(2+)</name>
        <dbReference type="ChEBI" id="CHEBI:29105"/>
        <label>2</label>
    </ligand>
</feature>
<evidence type="ECO:0000256" key="7">
    <source>
        <dbReference type="ARBA" id="ARBA00022842"/>
    </source>
</evidence>
<dbReference type="PANTHER" id="PTHR11596">
    <property type="entry name" value="ALKALINE PHOSPHATASE"/>
    <property type="match status" value="1"/>
</dbReference>
<feature type="binding site" evidence="9">
    <location>
        <position position="105"/>
    </location>
    <ligand>
        <name>Mg(2+)</name>
        <dbReference type="ChEBI" id="CHEBI:18420"/>
    </ligand>
</feature>
<gene>
    <name evidence="12" type="ORF">DL89DRAFT_289492</name>
</gene>
<dbReference type="Pfam" id="PF00245">
    <property type="entry name" value="Alk_phosphatase"/>
    <property type="match status" value="1"/>
</dbReference>
<dbReference type="PROSITE" id="PS00123">
    <property type="entry name" value="ALKALINE_PHOSPHATASE"/>
    <property type="match status" value="1"/>
</dbReference>
<comment type="catalytic activity">
    <reaction evidence="11">
        <text>a phosphate monoester + H2O = an alcohol + phosphate</text>
        <dbReference type="Rhea" id="RHEA:15017"/>
        <dbReference type="ChEBI" id="CHEBI:15377"/>
        <dbReference type="ChEBI" id="CHEBI:30879"/>
        <dbReference type="ChEBI" id="CHEBI:43474"/>
        <dbReference type="ChEBI" id="CHEBI:67140"/>
        <dbReference type="EC" id="3.1.3.1"/>
    </reaction>
</comment>
<keyword evidence="3" id="KW-0597">Phosphoprotein</keyword>
<keyword evidence="5 11" id="KW-0378">Hydrolase</keyword>
<feature type="binding site" evidence="9">
    <location>
        <position position="242"/>
    </location>
    <ligand>
        <name>Mg(2+)</name>
        <dbReference type="ChEBI" id="CHEBI:18420"/>
    </ligand>
</feature>
<evidence type="ECO:0000256" key="10">
    <source>
        <dbReference type="RuleBase" id="RU003946"/>
    </source>
</evidence>
<sequence length="454" mass="48854">MISDGFGTSSETLARDFIRSENGIENSWVSVLDGLLVGSTRTSSNSSFVTDSAAAATAFSCGVKSFNGAVGITTDSKPCGTVLEAAKAKGYKTGLITTARITHATPAAFAAHVVNRNMEELVALQEIGNNTIQNKVDLLFGGGKCLFLPSTDAGSCRTDDIDVWGIARSNGYTQISSKAEFDSLNVNTTKLPLMGLFASEHMSYEIDRSADQEPSLSEMVYKGLNVLNSNSQNGPGFFVMIEGARIDMAAHDNDPATHLHEIVAYWETVTAVHKFIDMHPDTAMVATSDHETGGLTLGIDPDYAWYPRALAPVKRSAASICSDMKHVPVQNRVEFVSGIVFPYLMGINDASQEEILSIVRASSMDSQICRRFIGQAVSARAHIGWTTGGHTGGDVGLYAYGAGTSDLRGSYENVQISDYMSKYLGVDMGPVSKLLANEVVRQPNFPYHQRVDDL</sequence>
<feature type="binding site" evidence="9">
    <location>
        <position position="390"/>
    </location>
    <ligand>
        <name>Zn(2+)</name>
        <dbReference type="ChEBI" id="CHEBI:29105"/>
        <label>2</label>
    </ligand>
</feature>
<protein>
    <recommendedName>
        <fullName evidence="2 11">Alkaline phosphatase</fullName>
        <ecNumber evidence="2 11">3.1.3.1</ecNumber>
    </recommendedName>
</protein>
<evidence type="ECO:0000256" key="6">
    <source>
        <dbReference type="ARBA" id="ARBA00022833"/>
    </source>
</evidence>
<comment type="cofactor">
    <cofactor evidence="9">
        <name>Zn(2+)</name>
        <dbReference type="ChEBI" id="CHEBI:29105"/>
    </cofactor>
    <text evidence="9">Binds 2 Zn(2+) ions.</text>
</comment>
<feature type="active site" description="Phosphoserine intermediate" evidence="8">
    <location>
        <position position="52"/>
    </location>
</feature>
<evidence type="ECO:0000313" key="12">
    <source>
        <dbReference type="EMBL" id="ORX73783.1"/>
    </source>
</evidence>
<dbReference type="GO" id="GO:0000329">
    <property type="term" value="C:fungal-type vacuole membrane"/>
    <property type="evidence" value="ECO:0007669"/>
    <property type="project" value="TreeGrafter"/>
</dbReference>
<dbReference type="PRINTS" id="PR00113">
    <property type="entry name" value="ALKPHPHTASE"/>
</dbReference>
<dbReference type="Gene3D" id="3.40.720.10">
    <property type="entry name" value="Alkaline Phosphatase, subunit A"/>
    <property type="match status" value="1"/>
</dbReference>
<feature type="binding site" evidence="9">
    <location>
        <position position="247"/>
    </location>
    <ligand>
        <name>Zn(2+)</name>
        <dbReference type="ChEBI" id="CHEBI:29105"/>
        <label>2</label>
    </ligand>
</feature>
<evidence type="ECO:0000256" key="9">
    <source>
        <dbReference type="PIRSR" id="PIRSR601952-2"/>
    </source>
</evidence>
<evidence type="ECO:0000256" key="8">
    <source>
        <dbReference type="PIRSR" id="PIRSR601952-1"/>
    </source>
</evidence>
<evidence type="ECO:0000313" key="13">
    <source>
        <dbReference type="Proteomes" id="UP000193922"/>
    </source>
</evidence>
<dbReference type="Proteomes" id="UP000193922">
    <property type="component" value="Unassembled WGS sequence"/>
</dbReference>
<evidence type="ECO:0000256" key="4">
    <source>
        <dbReference type="ARBA" id="ARBA00022723"/>
    </source>
</evidence>
<dbReference type="Gene3D" id="1.10.60.40">
    <property type="match status" value="1"/>
</dbReference>
<dbReference type="EMBL" id="MCFD01000001">
    <property type="protein sequence ID" value="ORX73783.1"/>
    <property type="molecule type" value="Genomic_DNA"/>
</dbReference>
<comment type="caution">
    <text evidence="12">The sequence shown here is derived from an EMBL/GenBank/DDBJ whole genome shotgun (WGS) entry which is preliminary data.</text>
</comment>
<feature type="binding site" evidence="9">
    <location>
        <position position="289"/>
    </location>
    <ligand>
        <name>Zn(2+)</name>
        <dbReference type="ChEBI" id="CHEBI:29105"/>
        <label>2</label>
    </ligand>
</feature>
<dbReference type="CDD" id="cd16012">
    <property type="entry name" value="ALP"/>
    <property type="match status" value="1"/>
</dbReference>